<organism evidence="2">
    <name type="scientific">Escherichia coli</name>
    <dbReference type="NCBI Taxonomy" id="562"/>
    <lineage>
        <taxon>Bacteria</taxon>
        <taxon>Pseudomonadati</taxon>
        <taxon>Pseudomonadota</taxon>
        <taxon>Gammaproteobacteria</taxon>
        <taxon>Enterobacterales</taxon>
        <taxon>Enterobacteriaceae</taxon>
        <taxon>Escherichia</taxon>
    </lineage>
</organism>
<keyword evidence="1" id="KW-0472">Membrane</keyword>
<feature type="transmembrane region" description="Helical" evidence="1">
    <location>
        <begin position="75"/>
        <end position="92"/>
    </location>
</feature>
<feature type="transmembrane region" description="Helical" evidence="1">
    <location>
        <begin position="152"/>
        <end position="171"/>
    </location>
</feature>
<dbReference type="Proteomes" id="UP000870292">
    <property type="component" value="Unassembled WGS sequence"/>
</dbReference>
<evidence type="ECO:0000256" key="1">
    <source>
        <dbReference type="SAM" id="Phobius"/>
    </source>
</evidence>
<sequence>MIKKNNIYRFYILVCVFSGFYIFGFFPAPYYLCLILGFVFLSLSKIKHVDKNILFLLCIVIIYMVFMLFNSRINVWSYYFIGLLTYFIIILLRNNLDYYQKIAIVRKTVLISLLLVILDTIYRFYYPREEYLLAIEQQGKIDYLFYGYKHSFLFQDSNFVGLYILSVFFLFRDNMSIFKWKKSILLTIIILIILSLSRAAIVALILTECIRMLCGIKVDVRLKIVSLIFMAIPTLYFLFVLVVNVDDTSFESKFMLLNKFITTFQERNFTELLFGWGLDNTREHWGIAAHSLFNTLLLEMGLVGFIIITISIVYCWCLNTKTLYHFMGLSIAFLSFGLIFTPFFIPLGLNIIMRDVSNEKL</sequence>
<feature type="transmembrane region" description="Helical" evidence="1">
    <location>
        <begin position="29"/>
        <end position="46"/>
    </location>
</feature>
<comment type="caution">
    <text evidence="2">The sequence shown here is derived from an EMBL/GenBank/DDBJ whole genome shotgun (WGS) entry which is preliminary data.</text>
</comment>
<protein>
    <submittedName>
        <fullName evidence="2">O112ac family O-antigen polymerase</fullName>
    </submittedName>
</protein>
<reference evidence="2" key="1">
    <citation type="journal article" date="2018" name="Genome Biol.">
        <title>SKESA: strategic k-mer extension for scrupulous assemblies.</title>
        <authorList>
            <person name="Souvorov A."/>
            <person name="Agarwala R."/>
            <person name="Lipman D.J."/>
        </authorList>
    </citation>
    <scope>NUCLEOTIDE SEQUENCE</scope>
    <source>
        <strain evidence="2">Escherichia coli</strain>
    </source>
</reference>
<dbReference type="AlphaFoldDB" id="A0A8H9T520"/>
<feature type="transmembrane region" description="Helical" evidence="1">
    <location>
        <begin position="183"/>
        <end position="206"/>
    </location>
</feature>
<evidence type="ECO:0000313" key="2">
    <source>
        <dbReference type="EMBL" id="HBB1574796.1"/>
    </source>
</evidence>
<feature type="transmembrane region" description="Helical" evidence="1">
    <location>
        <begin position="226"/>
        <end position="245"/>
    </location>
</feature>
<feature type="transmembrane region" description="Helical" evidence="1">
    <location>
        <begin position="104"/>
        <end position="125"/>
    </location>
</feature>
<keyword evidence="1" id="KW-0812">Transmembrane</keyword>
<name>A0A8H9T520_ECOLX</name>
<keyword evidence="1" id="KW-1133">Transmembrane helix</keyword>
<dbReference type="EMBL" id="DADUEU010000026">
    <property type="protein sequence ID" value="HBB1574796.1"/>
    <property type="molecule type" value="Genomic_DNA"/>
</dbReference>
<accession>A0A8H9T520</accession>
<gene>
    <name evidence="2" type="primary">wzy</name>
    <name evidence="2" type="ORF">J0541_003776</name>
</gene>
<dbReference type="RefSeq" id="WP_032203195.1">
    <property type="nucleotide sequence ID" value="NZ_CP114792.1"/>
</dbReference>
<proteinExistence type="predicted"/>
<reference evidence="2" key="2">
    <citation type="submission" date="2021-03" db="EMBL/GenBank/DDBJ databases">
        <authorList>
            <consortium name="NCBI Pathogen Detection Project"/>
        </authorList>
    </citation>
    <scope>NUCLEOTIDE SEQUENCE</scope>
    <source>
        <strain evidence="2">Escherichia coli</strain>
    </source>
</reference>
<feature type="transmembrane region" description="Helical" evidence="1">
    <location>
        <begin position="7"/>
        <end position="23"/>
    </location>
</feature>
<feature type="transmembrane region" description="Helical" evidence="1">
    <location>
        <begin position="53"/>
        <end position="69"/>
    </location>
</feature>
<feature type="transmembrane region" description="Helical" evidence="1">
    <location>
        <begin position="326"/>
        <end position="352"/>
    </location>
</feature>
<feature type="transmembrane region" description="Helical" evidence="1">
    <location>
        <begin position="292"/>
        <end position="314"/>
    </location>
</feature>